<name>A0A8T2NWV2_9TELE</name>
<keyword evidence="3" id="KW-1185">Reference proteome</keyword>
<evidence type="ECO:0000313" key="2">
    <source>
        <dbReference type="EMBL" id="KAG9343770.1"/>
    </source>
</evidence>
<gene>
    <name evidence="2" type="ORF">JZ751_013151</name>
</gene>
<dbReference type="Proteomes" id="UP000824540">
    <property type="component" value="Unassembled WGS sequence"/>
</dbReference>
<reference evidence="2" key="1">
    <citation type="thesis" date="2021" institute="BYU ScholarsArchive" country="Provo, UT, USA">
        <title>Applications of and Algorithms for Genome Assembly and Genomic Analyses with an Emphasis on Marine Teleosts.</title>
        <authorList>
            <person name="Pickett B.D."/>
        </authorList>
    </citation>
    <scope>NUCLEOTIDE SEQUENCE</scope>
    <source>
        <strain evidence="2">HI-2016</strain>
    </source>
</reference>
<feature type="compositionally biased region" description="Basic and acidic residues" evidence="1">
    <location>
        <begin position="21"/>
        <end position="37"/>
    </location>
</feature>
<protein>
    <submittedName>
        <fullName evidence="2">Uncharacterized protein</fullName>
    </submittedName>
</protein>
<organism evidence="2 3">
    <name type="scientific">Albula glossodonta</name>
    <name type="common">roundjaw bonefish</name>
    <dbReference type="NCBI Taxonomy" id="121402"/>
    <lineage>
        <taxon>Eukaryota</taxon>
        <taxon>Metazoa</taxon>
        <taxon>Chordata</taxon>
        <taxon>Craniata</taxon>
        <taxon>Vertebrata</taxon>
        <taxon>Euteleostomi</taxon>
        <taxon>Actinopterygii</taxon>
        <taxon>Neopterygii</taxon>
        <taxon>Teleostei</taxon>
        <taxon>Albuliformes</taxon>
        <taxon>Albulidae</taxon>
        <taxon>Albula</taxon>
    </lineage>
</organism>
<dbReference type="AlphaFoldDB" id="A0A8T2NWV2"/>
<evidence type="ECO:0000313" key="3">
    <source>
        <dbReference type="Proteomes" id="UP000824540"/>
    </source>
</evidence>
<accession>A0A8T2NWV2</accession>
<evidence type="ECO:0000256" key="1">
    <source>
        <dbReference type="SAM" id="MobiDB-lite"/>
    </source>
</evidence>
<proteinExistence type="predicted"/>
<comment type="caution">
    <text evidence="2">The sequence shown here is derived from an EMBL/GenBank/DDBJ whole genome shotgun (WGS) entry which is preliminary data.</text>
</comment>
<sequence length="113" mass="12371">MVPAPTPGLLSHQVVDEVGEGPDHWHAGKGDAEKDNVEQADAQHIGQPDAPAVHYPRVGVHLAVRQGQKGRVEFSCDRSPLVGIELTEHLPQDAEVRQEIRTIPTLVGWRPLQ</sequence>
<feature type="region of interest" description="Disordered" evidence="1">
    <location>
        <begin position="17"/>
        <end position="41"/>
    </location>
</feature>
<dbReference type="EMBL" id="JAFBMS010000022">
    <property type="protein sequence ID" value="KAG9343770.1"/>
    <property type="molecule type" value="Genomic_DNA"/>
</dbReference>